<gene>
    <name evidence="5" type="primary">gtdA</name>
    <name evidence="5" type="ORF">DW352_11445</name>
</gene>
<sequence length="352" mass="38950">MAVATAEANPKHNLQLARQAYYDKISGYNLAPLWEVLKNLVTPEPKTQIVPHIWKFPDVEKLMLEAGDVITAEEAERRVLVLENPGDPGKARITNTLFAGIQLIMPGEIADVHRHVASAIRFVLKGNGAYTAVEGEKAEMAHGDFIITANWAPHDHGNPGKEPVMWLDVLDMPTINHFQTSFAEHFTEKMQNVNHEDGDSFERYASGVLPDGAPAHMNRSPVINYPYAKMRPILERLKKTGDVDKRFGARVRYANPINGGPVLPTMGANLSLFPSGFKGEDYRSTDAAVFAVAEGKGKTIVDGKAIEWGVNDVFVVPPWKRYHHEVAGEDAVLFSISDRPAQEALGIWREGK</sequence>
<dbReference type="EC" id="1.13.11.4" evidence="3"/>
<dbReference type="InterPro" id="IPR011960">
    <property type="entry name" value="Gentisate_dOase"/>
</dbReference>
<dbReference type="InterPro" id="IPR013096">
    <property type="entry name" value="Cupin_2"/>
</dbReference>
<evidence type="ECO:0000259" key="4">
    <source>
        <dbReference type="Pfam" id="PF07883"/>
    </source>
</evidence>
<reference evidence="5 6" key="1">
    <citation type="submission" date="2018-07" db="EMBL/GenBank/DDBJ databases">
        <authorList>
            <person name="Quirk P.G."/>
            <person name="Krulwich T.A."/>
        </authorList>
    </citation>
    <scope>NUCLEOTIDE SEQUENCE [LARGE SCALE GENOMIC DNA]</scope>
    <source>
        <strain evidence="5 6">CC-BB4</strain>
    </source>
</reference>
<dbReference type="InterPro" id="IPR047183">
    <property type="entry name" value="GDO-like"/>
</dbReference>
<dbReference type="NCBIfam" id="TIGR02272">
    <property type="entry name" value="gentisate_1_2"/>
    <property type="match status" value="1"/>
</dbReference>
<dbReference type="OrthoDB" id="285029at2"/>
<dbReference type="EMBL" id="CP031417">
    <property type="protein sequence ID" value="AXK81072.1"/>
    <property type="molecule type" value="Genomic_DNA"/>
</dbReference>
<dbReference type="GO" id="GO:0047922">
    <property type="term" value="F:gentisate 1,2-dioxygenase activity"/>
    <property type="evidence" value="ECO:0007669"/>
    <property type="project" value="UniProtKB-UniRule"/>
</dbReference>
<dbReference type="AlphaFoldDB" id="A0A345ZVX5"/>
<keyword evidence="1 5" id="KW-0223">Dioxygenase</keyword>
<evidence type="ECO:0000313" key="5">
    <source>
        <dbReference type="EMBL" id="AXK81072.1"/>
    </source>
</evidence>
<organism evidence="5 6">
    <name type="scientific">Pseudolabrys taiwanensis</name>
    <dbReference type="NCBI Taxonomy" id="331696"/>
    <lineage>
        <taxon>Bacteria</taxon>
        <taxon>Pseudomonadati</taxon>
        <taxon>Pseudomonadota</taxon>
        <taxon>Alphaproteobacteria</taxon>
        <taxon>Hyphomicrobiales</taxon>
        <taxon>Xanthobacteraceae</taxon>
        <taxon>Pseudolabrys</taxon>
    </lineage>
</organism>
<dbReference type="CDD" id="cd06992">
    <property type="entry name" value="cupin_GDO-like_C"/>
    <property type="match status" value="1"/>
</dbReference>
<keyword evidence="2 5" id="KW-0560">Oxidoreductase</keyword>
<dbReference type="SUPFAM" id="SSF51182">
    <property type="entry name" value="RmlC-like cupins"/>
    <property type="match status" value="1"/>
</dbReference>
<name>A0A345ZVX5_9HYPH</name>
<dbReference type="InterPro" id="IPR014710">
    <property type="entry name" value="RmlC-like_jellyroll"/>
</dbReference>
<evidence type="ECO:0000313" key="6">
    <source>
        <dbReference type="Proteomes" id="UP000254889"/>
    </source>
</evidence>
<keyword evidence="6" id="KW-1185">Reference proteome</keyword>
<dbReference type="PANTHER" id="PTHR41517">
    <property type="entry name" value="1,2-DIOXYGENASE PROTEIN-RELATED"/>
    <property type="match status" value="1"/>
</dbReference>
<evidence type="ECO:0000256" key="1">
    <source>
        <dbReference type="ARBA" id="ARBA00022964"/>
    </source>
</evidence>
<proteinExistence type="predicted"/>
<dbReference type="CDD" id="cd02216">
    <property type="entry name" value="cupin_GDO-like_N"/>
    <property type="match status" value="1"/>
</dbReference>
<dbReference type="Pfam" id="PF07883">
    <property type="entry name" value="Cupin_2"/>
    <property type="match status" value="1"/>
</dbReference>
<evidence type="ECO:0000256" key="2">
    <source>
        <dbReference type="ARBA" id="ARBA00023002"/>
    </source>
</evidence>
<dbReference type="Proteomes" id="UP000254889">
    <property type="component" value="Chromosome"/>
</dbReference>
<dbReference type="Gene3D" id="2.60.120.10">
    <property type="entry name" value="Jelly Rolls"/>
    <property type="match status" value="1"/>
</dbReference>
<dbReference type="RefSeq" id="WP_115691336.1">
    <property type="nucleotide sequence ID" value="NZ_CP031417.1"/>
</dbReference>
<evidence type="ECO:0000256" key="3">
    <source>
        <dbReference type="NCBIfam" id="TIGR02272"/>
    </source>
</evidence>
<feature type="domain" description="Cupin type-2" evidence="4">
    <location>
        <begin position="101"/>
        <end position="169"/>
    </location>
</feature>
<accession>A0A345ZVX5</accession>
<dbReference type="KEGG" id="ptaw:DW352_11445"/>
<dbReference type="PANTHER" id="PTHR41517:SF1">
    <property type="entry name" value="CUPIN"/>
    <property type="match status" value="1"/>
</dbReference>
<protein>
    <recommendedName>
        <fullName evidence="3">Gentisate 1,2-dioxygenase</fullName>
        <ecNumber evidence="3">1.13.11.4</ecNumber>
    </recommendedName>
</protein>
<dbReference type="InterPro" id="IPR011051">
    <property type="entry name" value="RmlC_Cupin_sf"/>
</dbReference>